<evidence type="ECO:0000313" key="3">
    <source>
        <dbReference type="Proteomes" id="UP000095751"/>
    </source>
</evidence>
<evidence type="ECO:0000313" key="2">
    <source>
        <dbReference type="EMBL" id="OEU22521.1"/>
    </source>
</evidence>
<dbReference type="GO" id="GO:0000785">
    <property type="term" value="C:chromatin"/>
    <property type="evidence" value="ECO:0007669"/>
    <property type="project" value="TreeGrafter"/>
</dbReference>
<dbReference type="InParanoid" id="A0A1E7FWH4"/>
<dbReference type="InterPro" id="IPR017884">
    <property type="entry name" value="SANT_dom"/>
</dbReference>
<dbReference type="KEGG" id="fcy:FRACYDRAFT_154720"/>
<dbReference type="InterPro" id="IPR051571">
    <property type="entry name" value="N-CoR_corepressor"/>
</dbReference>
<dbReference type="GO" id="GO:0032991">
    <property type="term" value="C:protein-containing complex"/>
    <property type="evidence" value="ECO:0007669"/>
    <property type="project" value="UniProtKB-ARBA"/>
</dbReference>
<evidence type="ECO:0000259" key="1">
    <source>
        <dbReference type="PROSITE" id="PS51293"/>
    </source>
</evidence>
<dbReference type="SMART" id="SM00717">
    <property type="entry name" value="SANT"/>
    <property type="match status" value="1"/>
</dbReference>
<dbReference type="EMBL" id="KV784353">
    <property type="protein sequence ID" value="OEU22521.1"/>
    <property type="molecule type" value="Genomic_DNA"/>
</dbReference>
<dbReference type="SUPFAM" id="SSF46689">
    <property type="entry name" value="Homeodomain-like"/>
    <property type="match status" value="1"/>
</dbReference>
<reference evidence="2 3" key="1">
    <citation type="submission" date="2016-09" db="EMBL/GenBank/DDBJ databases">
        <title>Extensive genetic diversity and differential bi-allelic expression allows diatom success in the polar Southern Ocean.</title>
        <authorList>
            <consortium name="DOE Joint Genome Institute"/>
            <person name="Mock T."/>
            <person name="Otillar R.P."/>
            <person name="Strauss J."/>
            <person name="Dupont C."/>
            <person name="Frickenhaus S."/>
            <person name="Maumus F."/>
            <person name="Mcmullan M."/>
            <person name="Sanges R."/>
            <person name="Schmutz J."/>
            <person name="Toseland A."/>
            <person name="Valas R."/>
            <person name="Veluchamy A."/>
            <person name="Ward B.J."/>
            <person name="Allen A."/>
            <person name="Barry K."/>
            <person name="Falciatore A."/>
            <person name="Ferrante M."/>
            <person name="Fortunato A.E."/>
            <person name="Gloeckner G."/>
            <person name="Gruber A."/>
            <person name="Hipkin R."/>
            <person name="Janech M."/>
            <person name="Kroth P."/>
            <person name="Leese F."/>
            <person name="Lindquist E."/>
            <person name="Lyon B.R."/>
            <person name="Martin J."/>
            <person name="Mayer C."/>
            <person name="Parker M."/>
            <person name="Quesneville H."/>
            <person name="Raymond J."/>
            <person name="Uhlig C."/>
            <person name="Valentin K.U."/>
            <person name="Worden A.Z."/>
            <person name="Armbrust E.V."/>
            <person name="Bowler C."/>
            <person name="Green B."/>
            <person name="Moulton V."/>
            <person name="Van Oosterhout C."/>
            <person name="Grigoriev I."/>
        </authorList>
    </citation>
    <scope>NUCLEOTIDE SEQUENCE [LARGE SCALE GENOMIC DNA]</scope>
    <source>
        <strain evidence="2 3">CCMP1102</strain>
    </source>
</reference>
<dbReference type="OrthoDB" id="10258692at2759"/>
<sequence length="88" mass="10572">ELTATYINTFASRRIDNPFREAEEEASTNIWTDMEKCIFLDRFLQFPKDFRRIASFLKNKTTRDCVAFYYDSKQTIPYKGALKEHMMR</sequence>
<dbReference type="InterPro" id="IPR009057">
    <property type="entry name" value="Homeodomain-like_sf"/>
</dbReference>
<feature type="non-terminal residue" evidence="2">
    <location>
        <position position="1"/>
    </location>
</feature>
<dbReference type="AlphaFoldDB" id="A0A1E7FWH4"/>
<feature type="non-terminal residue" evidence="2">
    <location>
        <position position="88"/>
    </location>
</feature>
<dbReference type="GO" id="GO:0005654">
    <property type="term" value="C:nucleoplasm"/>
    <property type="evidence" value="ECO:0007669"/>
    <property type="project" value="UniProtKB-ARBA"/>
</dbReference>
<feature type="domain" description="SANT" evidence="1">
    <location>
        <begin position="26"/>
        <end position="77"/>
    </location>
</feature>
<dbReference type="PANTHER" id="PTHR13992:SF39">
    <property type="entry name" value="SMRTER, ISOFORM G"/>
    <property type="match status" value="1"/>
</dbReference>
<proteinExistence type="predicted"/>
<name>A0A1E7FWH4_9STRA</name>
<dbReference type="PANTHER" id="PTHR13992">
    <property type="entry name" value="NUCLEAR RECEPTOR CO-REPRESSOR RELATED NCOR"/>
    <property type="match status" value="1"/>
</dbReference>
<dbReference type="PROSITE" id="PS51293">
    <property type="entry name" value="SANT"/>
    <property type="match status" value="1"/>
</dbReference>
<dbReference type="InterPro" id="IPR001005">
    <property type="entry name" value="SANT/Myb"/>
</dbReference>
<dbReference type="GO" id="GO:0006357">
    <property type="term" value="P:regulation of transcription by RNA polymerase II"/>
    <property type="evidence" value="ECO:0007669"/>
    <property type="project" value="TreeGrafter"/>
</dbReference>
<gene>
    <name evidence="2" type="ORF">FRACYDRAFT_154720</name>
</gene>
<dbReference type="Gene3D" id="1.10.10.60">
    <property type="entry name" value="Homeodomain-like"/>
    <property type="match status" value="1"/>
</dbReference>
<organism evidence="2 3">
    <name type="scientific">Fragilariopsis cylindrus CCMP1102</name>
    <dbReference type="NCBI Taxonomy" id="635003"/>
    <lineage>
        <taxon>Eukaryota</taxon>
        <taxon>Sar</taxon>
        <taxon>Stramenopiles</taxon>
        <taxon>Ochrophyta</taxon>
        <taxon>Bacillariophyta</taxon>
        <taxon>Bacillariophyceae</taxon>
        <taxon>Bacillariophycidae</taxon>
        <taxon>Bacillariales</taxon>
        <taxon>Bacillariaceae</taxon>
        <taxon>Fragilariopsis</taxon>
    </lineage>
</organism>
<dbReference type="Proteomes" id="UP000095751">
    <property type="component" value="Unassembled WGS sequence"/>
</dbReference>
<keyword evidence="3" id="KW-1185">Reference proteome</keyword>
<protein>
    <recommendedName>
        <fullName evidence="1">SANT domain-containing protein</fullName>
    </recommendedName>
</protein>
<accession>A0A1E7FWH4</accession>